<sequence>MDYLIRQNKGRVSGKPKSAAEGEASSSRERRIPVQKTESFKEKKRVWFGRQFSRQTDRDSDSMAIDQAAAVAAAAFAIAVSKRPSFSEPRRKALEEAPPRPPLRRTKSERLGSVSIRDSEGTTDGNIDDYDEKPAAEVVGPVSSMKRTSTFADVPASSMKKAPSYSEKPVSSMKKAPSFTNKPVLSMERLPTATQLQLNVSDGKRKEKIPESQTEQHLTKPEVSLAKPDGTLKPVIPPSKPSRRTGIGESTADAWERVQLEKLKEKYEQQDDQIVSWESEKKAKARRRLDKTESELERTRLKALERFRSDMDTVTQIAGGARAKTAEKQKIEELKVKQKADIIRSTGKVPRSTCFCF</sequence>
<evidence type="ECO:0000313" key="5">
    <source>
        <dbReference type="EMBL" id="CAL1360282.1"/>
    </source>
</evidence>
<reference evidence="5 6" key="1">
    <citation type="submission" date="2024-04" db="EMBL/GenBank/DDBJ databases">
        <authorList>
            <person name="Fracassetti M."/>
        </authorList>
    </citation>
    <scope>NUCLEOTIDE SEQUENCE [LARGE SCALE GENOMIC DNA]</scope>
</reference>
<evidence type="ECO:0000259" key="4">
    <source>
        <dbReference type="Pfam" id="PF03763"/>
    </source>
</evidence>
<accession>A0AAV2CUN9</accession>
<keyword evidence="6" id="KW-1185">Reference proteome</keyword>
<dbReference type="InterPro" id="IPR005516">
    <property type="entry name" value="Remorin_C"/>
</dbReference>
<organism evidence="5 6">
    <name type="scientific">Linum trigynum</name>
    <dbReference type="NCBI Taxonomy" id="586398"/>
    <lineage>
        <taxon>Eukaryota</taxon>
        <taxon>Viridiplantae</taxon>
        <taxon>Streptophyta</taxon>
        <taxon>Embryophyta</taxon>
        <taxon>Tracheophyta</taxon>
        <taxon>Spermatophyta</taxon>
        <taxon>Magnoliopsida</taxon>
        <taxon>eudicotyledons</taxon>
        <taxon>Gunneridae</taxon>
        <taxon>Pentapetalae</taxon>
        <taxon>rosids</taxon>
        <taxon>fabids</taxon>
        <taxon>Malpighiales</taxon>
        <taxon>Linaceae</taxon>
        <taxon>Linum</taxon>
    </lineage>
</organism>
<evidence type="ECO:0000256" key="1">
    <source>
        <dbReference type="ARBA" id="ARBA00005711"/>
    </source>
</evidence>
<keyword evidence="2" id="KW-0175">Coiled coil</keyword>
<dbReference type="PANTHER" id="PTHR31471">
    <property type="entry name" value="OS02G0116800 PROTEIN"/>
    <property type="match status" value="1"/>
</dbReference>
<feature type="domain" description="Remorin C-terminal" evidence="4">
    <location>
        <begin position="249"/>
        <end position="351"/>
    </location>
</feature>
<proteinExistence type="inferred from homology"/>
<dbReference type="PANTHER" id="PTHR31471:SF51">
    <property type="entry name" value="REMORIN FAMILY PROTEIN"/>
    <property type="match status" value="1"/>
</dbReference>
<comment type="similarity">
    <text evidence="1">Belongs to the remorin family.</text>
</comment>
<feature type="coiled-coil region" evidence="2">
    <location>
        <begin position="260"/>
        <end position="302"/>
    </location>
</feature>
<dbReference type="Pfam" id="PF03763">
    <property type="entry name" value="Remorin_C"/>
    <property type="match status" value="1"/>
</dbReference>
<dbReference type="AlphaFoldDB" id="A0AAV2CUN9"/>
<dbReference type="EMBL" id="OZ034814">
    <property type="protein sequence ID" value="CAL1360282.1"/>
    <property type="molecule type" value="Genomic_DNA"/>
</dbReference>
<protein>
    <recommendedName>
        <fullName evidence="4">Remorin C-terminal domain-containing protein</fullName>
    </recommendedName>
</protein>
<evidence type="ECO:0000313" key="6">
    <source>
        <dbReference type="Proteomes" id="UP001497516"/>
    </source>
</evidence>
<feature type="region of interest" description="Disordered" evidence="3">
    <location>
        <begin position="83"/>
        <end position="252"/>
    </location>
</feature>
<feature type="compositionally biased region" description="Basic and acidic residues" evidence="3">
    <location>
        <begin position="88"/>
        <end position="98"/>
    </location>
</feature>
<evidence type="ECO:0000256" key="3">
    <source>
        <dbReference type="SAM" id="MobiDB-lite"/>
    </source>
</evidence>
<name>A0AAV2CUN9_9ROSI</name>
<dbReference type="Proteomes" id="UP001497516">
    <property type="component" value="Chromosome 10"/>
</dbReference>
<gene>
    <name evidence="5" type="ORF">LTRI10_LOCUS7727</name>
</gene>
<feature type="region of interest" description="Disordered" evidence="3">
    <location>
        <begin position="1"/>
        <end position="39"/>
    </location>
</feature>
<evidence type="ECO:0000256" key="2">
    <source>
        <dbReference type="SAM" id="Coils"/>
    </source>
</evidence>